<feature type="domain" description="Cytochrome c" evidence="6">
    <location>
        <begin position="45"/>
        <end position="142"/>
    </location>
</feature>
<name>A0A482IW35_9BURK</name>
<proteinExistence type="predicted"/>
<dbReference type="Gene3D" id="1.10.760.10">
    <property type="entry name" value="Cytochrome c-like domain"/>
    <property type="match status" value="2"/>
</dbReference>
<gene>
    <name evidence="7" type="ORF">DDF84_027060</name>
</gene>
<keyword evidence="5" id="KW-0732">Signal</keyword>
<reference evidence="7 8" key="1">
    <citation type="submission" date="2019-03" db="EMBL/GenBank/DDBJ databases">
        <title>Comparative insights into the high quality Complete genome sequence of highly metal resistant Cupriavidus metallidurans strain BS1 isolated from a gold-copper mine.</title>
        <authorList>
            <person name="Mazhar H.S."/>
            <person name="Rensing C."/>
        </authorList>
    </citation>
    <scope>NUCLEOTIDE SEQUENCE [LARGE SCALE GENOMIC DNA]</scope>
    <source>
        <strain evidence="7 8">BS1</strain>
    </source>
</reference>
<keyword evidence="3 4" id="KW-0408">Iron</keyword>
<feature type="signal peptide" evidence="5">
    <location>
        <begin position="1"/>
        <end position="24"/>
    </location>
</feature>
<evidence type="ECO:0000313" key="8">
    <source>
        <dbReference type="Proteomes" id="UP000253772"/>
    </source>
</evidence>
<evidence type="ECO:0000256" key="3">
    <source>
        <dbReference type="ARBA" id="ARBA00023004"/>
    </source>
</evidence>
<protein>
    <submittedName>
        <fullName evidence="7">C-type cytochrome</fullName>
    </submittedName>
</protein>
<dbReference type="InterPro" id="IPR036909">
    <property type="entry name" value="Cyt_c-like_dom_sf"/>
</dbReference>
<dbReference type="AlphaFoldDB" id="A0A482IW35"/>
<evidence type="ECO:0000259" key="6">
    <source>
        <dbReference type="PROSITE" id="PS51007"/>
    </source>
</evidence>
<dbReference type="Proteomes" id="UP000253772">
    <property type="component" value="Chromosome c2"/>
</dbReference>
<dbReference type="PROSITE" id="PS51007">
    <property type="entry name" value="CYTC"/>
    <property type="match status" value="2"/>
</dbReference>
<sequence>MNRTKLGVLAFVAMATCAPFVSHAEKTVPLVVPDEASIPTGPVGDAVRRGKQLLTDTHKQLPKNVGNGLNCTNCHLNGGTTAYASPWVGLSGAFPEYRSRSGKLISLQERVNDCFQRSMNGKPLAFDSAEMNAIMAYMKWLSSGVPVGTNVTGRGFEKIDTALVPNREHGKAVYAAQCASCHGADGQGMKNPQGGYVFPPVWGKDSFNIGAGMARMYTAAAFVKHNMPLGQGGTLSAQDALDVSAYFTAQPRPDYAARANDWPKGDKPKDAR</sequence>
<accession>A0A482IW35</accession>
<dbReference type="SUPFAM" id="SSF46626">
    <property type="entry name" value="Cytochrome c"/>
    <property type="match status" value="2"/>
</dbReference>
<dbReference type="GO" id="GO:0020037">
    <property type="term" value="F:heme binding"/>
    <property type="evidence" value="ECO:0007669"/>
    <property type="project" value="InterPro"/>
</dbReference>
<dbReference type="InterPro" id="IPR051459">
    <property type="entry name" value="Cytochrome_c-type_DH"/>
</dbReference>
<feature type="domain" description="Cytochrome c" evidence="6">
    <location>
        <begin position="165"/>
        <end position="251"/>
    </location>
</feature>
<dbReference type="GO" id="GO:0046872">
    <property type="term" value="F:metal ion binding"/>
    <property type="evidence" value="ECO:0007669"/>
    <property type="project" value="UniProtKB-KW"/>
</dbReference>
<evidence type="ECO:0000256" key="4">
    <source>
        <dbReference type="PROSITE-ProRule" id="PRU00433"/>
    </source>
</evidence>
<dbReference type="GO" id="GO:0009055">
    <property type="term" value="F:electron transfer activity"/>
    <property type="evidence" value="ECO:0007669"/>
    <property type="project" value="InterPro"/>
</dbReference>
<dbReference type="Pfam" id="PF21342">
    <property type="entry name" value="SoxA-TsdA_cyt-c"/>
    <property type="match status" value="1"/>
</dbReference>
<evidence type="ECO:0000256" key="1">
    <source>
        <dbReference type="ARBA" id="ARBA00022617"/>
    </source>
</evidence>
<dbReference type="RefSeq" id="WP_024570003.1">
    <property type="nucleotide sequence ID" value="NZ_CP037901.1"/>
</dbReference>
<dbReference type="EMBL" id="CP037901">
    <property type="protein sequence ID" value="QBP13295.1"/>
    <property type="molecule type" value="Genomic_DNA"/>
</dbReference>
<dbReference type="PANTHER" id="PTHR35008:SF9">
    <property type="entry name" value="CYTOCHROME C DOMAIN-CONTAINING PROTEIN"/>
    <property type="match status" value="1"/>
</dbReference>
<dbReference type="OrthoDB" id="9808312at2"/>
<evidence type="ECO:0000313" key="7">
    <source>
        <dbReference type="EMBL" id="QBP13295.1"/>
    </source>
</evidence>
<dbReference type="Pfam" id="PF13442">
    <property type="entry name" value="Cytochrome_CBB3"/>
    <property type="match status" value="1"/>
</dbReference>
<keyword evidence="2 4" id="KW-0479">Metal-binding</keyword>
<organism evidence="7 8">
    <name type="scientific">Cupriavidus metallidurans</name>
    <dbReference type="NCBI Taxonomy" id="119219"/>
    <lineage>
        <taxon>Bacteria</taxon>
        <taxon>Pseudomonadati</taxon>
        <taxon>Pseudomonadota</taxon>
        <taxon>Betaproteobacteria</taxon>
        <taxon>Burkholderiales</taxon>
        <taxon>Burkholderiaceae</taxon>
        <taxon>Cupriavidus</taxon>
    </lineage>
</organism>
<evidence type="ECO:0000256" key="5">
    <source>
        <dbReference type="SAM" id="SignalP"/>
    </source>
</evidence>
<dbReference type="PANTHER" id="PTHR35008">
    <property type="entry name" value="BLL4482 PROTEIN-RELATED"/>
    <property type="match status" value="1"/>
</dbReference>
<feature type="chain" id="PRO_5019768428" evidence="5">
    <location>
        <begin position="25"/>
        <end position="272"/>
    </location>
</feature>
<dbReference type="InterPro" id="IPR009056">
    <property type="entry name" value="Cyt_c-like_dom"/>
</dbReference>
<keyword evidence="1 4" id="KW-0349">Heme</keyword>
<evidence type="ECO:0000256" key="2">
    <source>
        <dbReference type="ARBA" id="ARBA00022723"/>
    </source>
</evidence>